<organism evidence="6 7">
    <name type="scientific">Telluria aromaticivorans</name>
    <dbReference type="NCBI Taxonomy" id="2725995"/>
    <lineage>
        <taxon>Bacteria</taxon>
        <taxon>Pseudomonadati</taxon>
        <taxon>Pseudomonadota</taxon>
        <taxon>Betaproteobacteria</taxon>
        <taxon>Burkholderiales</taxon>
        <taxon>Oxalobacteraceae</taxon>
        <taxon>Telluria group</taxon>
        <taxon>Telluria</taxon>
    </lineage>
</organism>
<dbReference type="EMBL" id="JABAIV010000010">
    <property type="protein sequence ID" value="NNG25444.1"/>
    <property type="molecule type" value="Genomic_DNA"/>
</dbReference>
<dbReference type="GO" id="GO:0005576">
    <property type="term" value="C:extracellular region"/>
    <property type="evidence" value="ECO:0007669"/>
    <property type="project" value="UniProtKB-SubCell"/>
</dbReference>
<evidence type="ECO:0000256" key="3">
    <source>
        <dbReference type="ARBA" id="ARBA00022525"/>
    </source>
</evidence>
<proteinExistence type="inferred from homology"/>
<dbReference type="Gene3D" id="3.40.390.10">
    <property type="entry name" value="Collagenase (Catalytic Domain)"/>
    <property type="match status" value="1"/>
</dbReference>
<dbReference type="InterPro" id="IPR006026">
    <property type="entry name" value="Peptidase_Metallo"/>
</dbReference>
<accession>A0A7Y2K4U6</accession>
<dbReference type="InterPro" id="IPR011049">
    <property type="entry name" value="Serralysin-like_metalloprot_C"/>
</dbReference>
<evidence type="ECO:0000256" key="1">
    <source>
        <dbReference type="ARBA" id="ARBA00004613"/>
    </source>
</evidence>
<comment type="subcellular location">
    <subcellularLocation>
        <location evidence="1">Secreted</location>
    </subcellularLocation>
</comment>
<dbReference type="RefSeq" id="WP_171088114.1">
    <property type="nucleotide sequence ID" value="NZ_JABAIV010000010.1"/>
</dbReference>
<comment type="similarity">
    <text evidence="2">Belongs to the peptidase M10B family.</text>
</comment>
<sequence length="714" mass="74271">MATAALKRTGTRIDEILTGDSGDDELIGAGGADILSGLDGNDTIDSGLMFDAASGTWVKDDKGDTLDGGKGNDNLSGATGDDILLGGDGDDELYGGGGKDRLVGGAGNDTLQNGPPWNPLTDEFETDLFGDLLDGGDGNDTLYGDAAGDTLLGGAGDDELYGDGGDDLLDGGSGANILAGGEGDDTYVVRSVLDTIWDEGGNDKGTIHADWFLPIGSVESWTWAPGVKQVPNWIAALAVEPPGTRVSGETRIIDYHFAQTPAKYFSEEDKAGFEPFNAAQRVFARTVFDYVSTVLNVQFRESAELDGEGVLVMANNLQPDSSGYASSRHLMLDTETRDNLAPSAFNAGAQILLHELGHVLGLKHPFGHEDADGDIGDGPFLSSAEDDGVHTLMSYNTDDLDYQLAYSPLDLAALQYMYGPAQQVAAGDTTWVLDAQRANIIGDGSGRDTLDASAFAGGATVDLRPGYWGYLGQQADSIVKAGQVTVNFGTVIENLRGGAGNDSLSGNEADNRIEGGAGNDTLSGGAGSDVLDGGQGRDLATYAGRFADYAVKVGKVGSTVTSKGQPLEADTLAGIEGLKFDDTMVSLEIDGVAGQAYRLYQAAFNRTPDLDGLGYWIGRMELGAGLGEVAAAFIGSQEFIGMYGTAPANGDFLNKVYQNILHRAPDQAGFDYWLGVMNAGLSATDVLAQFSESGENIAALAGVLEGGIAYAPYG</sequence>
<evidence type="ECO:0000259" key="5">
    <source>
        <dbReference type="SMART" id="SM00235"/>
    </source>
</evidence>
<keyword evidence="7" id="KW-1185">Reference proteome</keyword>
<evidence type="ECO:0000313" key="6">
    <source>
        <dbReference type="EMBL" id="NNG25444.1"/>
    </source>
</evidence>
<evidence type="ECO:0000256" key="4">
    <source>
        <dbReference type="SAM" id="MobiDB-lite"/>
    </source>
</evidence>
<dbReference type="PRINTS" id="PR00313">
    <property type="entry name" value="CABNDNGRPT"/>
</dbReference>
<feature type="region of interest" description="Disordered" evidence="4">
    <location>
        <begin position="499"/>
        <end position="530"/>
    </location>
</feature>
<dbReference type="PANTHER" id="PTHR38340">
    <property type="entry name" value="S-LAYER PROTEIN"/>
    <property type="match status" value="1"/>
</dbReference>
<feature type="region of interest" description="Disordered" evidence="4">
    <location>
        <begin position="61"/>
        <end position="82"/>
    </location>
</feature>
<dbReference type="SMART" id="SM00235">
    <property type="entry name" value="ZnMc"/>
    <property type="match status" value="1"/>
</dbReference>
<dbReference type="InterPro" id="IPR018511">
    <property type="entry name" value="Hemolysin-typ_Ca-bd_CS"/>
</dbReference>
<dbReference type="InterPro" id="IPR001343">
    <property type="entry name" value="Hemolysn_Ca-bd"/>
</dbReference>
<dbReference type="SUPFAM" id="SSF55486">
    <property type="entry name" value="Metalloproteases ('zincins'), catalytic domain"/>
    <property type="match status" value="1"/>
</dbReference>
<dbReference type="PROSITE" id="PS00330">
    <property type="entry name" value="HEMOLYSIN_CALCIUM"/>
    <property type="match status" value="4"/>
</dbReference>
<feature type="domain" description="Peptidase metallopeptidase" evidence="5">
    <location>
        <begin position="251"/>
        <end position="420"/>
    </location>
</feature>
<dbReference type="Proteomes" id="UP000533905">
    <property type="component" value="Unassembled WGS sequence"/>
</dbReference>
<dbReference type="GO" id="GO:0005509">
    <property type="term" value="F:calcium ion binding"/>
    <property type="evidence" value="ECO:0007669"/>
    <property type="project" value="InterPro"/>
</dbReference>
<dbReference type="Gene3D" id="2.150.10.10">
    <property type="entry name" value="Serralysin-like metalloprotease, C-terminal"/>
    <property type="match status" value="3"/>
</dbReference>
<feature type="compositionally biased region" description="Low complexity" evidence="4">
    <location>
        <begin position="72"/>
        <end position="82"/>
    </location>
</feature>
<dbReference type="AlphaFoldDB" id="A0A7Y2K4U6"/>
<keyword evidence="3" id="KW-0964">Secreted</keyword>
<dbReference type="GO" id="GO:0008270">
    <property type="term" value="F:zinc ion binding"/>
    <property type="evidence" value="ECO:0007669"/>
    <property type="project" value="InterPro"/>
</dbReference>
<dbReference type="SUPFAM" id="SSF51120">
    <property type="entry name" value="beta-Roll"/>
    <property type="match status" value="3"/>
</dbReference>
<dbReference type="Pfam" id="PF13946">
    <property type="entry name" value="DUF4214"/>
    <property type="match status" value="1"/>
</dbReference>
<dbReference type="GO" id="GO:0008237">
    <property type="term" value="F:metallopeptidase activity"/>
    <property type="evidence" value="ECO:0007669"/>
    <property type="project" value="InterPro"/>
</dbReference>
<evidence type="ECO:0000256" key="2">
    <source>
        <dbReference type="ARBA" id="ARBA00009490"/>
    </source>
</evidence>
<protein>
    <submittedName>
        <fullName evidence="6">DUF4214 domain-containing protein</fullName>
    </submittedName>
</protein>
<dbReference type="Pfam" id="PF00353">
    <property type="entry name" value="HemolysinCabind"/>
    <property type="match status" value="4"/>
</dbReference>
<dbReference type="InterPro" id="IPR050557">
    <property type="entry name" value="RTX_toxin/Mannuronan_C5-epim"/>
</dbReference>
<dbReference type="PANTHER" id="PTHR38340:SF1">
    <property type="entry name" value="S-LAYER PROTEIN"/>
    <property type="match status" value="1"/>
</dbReference>
<evidence type="ECO:0000313" key="7">
    <source>
        <dbReference type="Proteomes" id="UP000533905"/>
    </source>
</evidence>
<comment type="caution">
    <text evidence="6">The sequence shown here is derived from an EMBL/GenBank/DDBJ whole genome shotgun (WGS) entry which is preliminary data.</text>
</comment>
<name>A0A7Y2K4U6_9BURK</name>
<dbReference type="GO" id="GO:0006508">
    <property type="term" value="P:proteolysis"/>
    <property type="evidence" value="ECO:0007669"/>
    <property type="project" value="InterPro"/>
</dbReference>
<reference evidence="6 7" key="1">
    <citation type="submission" date="2020-04" db="EMBL/GenBank/DDBJ databases">
        <title>Massilia sp. nov., a cold adapted bacteria isolated from Arctic soil.</title>
        <authorList>
            <person name="Son J."/>
            <person name="Ka J.-O."/>
        </authorList>
    </citation>
    <scope>NUCLEOTIDE SEQUENCE [LARGE SCALE GENOMIC DNA]</scope>
    <source>
        <strain evidence="6 7">ML15P13</strain>
    </source>
</reference>
<feature type="region of interest" description="Disordered" evidence="4">
    <location>
        <begin position="96"/>
        <end position="115"/>
    </location>
</feature>
<dbReference type="InterPro" id="IPR025282">
    <property type="entry name" value="DUF4214"/>
</dbReference>
<dbReference type="InterPro" id="IPR024079">
    <property type="entry name" value="MetalloPept_cat_dom_sf"/>
</dbReference>
<gene>
    <name evidence="6" type="ORF">HGB41_20880</name>
</gene>